<dbReference type="RefSeq" id="WP_055073316.1">
    <property type="nucleotide sequence ID" value="NZ_BAABXM010000001.1"/>
</dbReference>
<evidence type="ECO:0000313" key="3">
    <source>
        <dbReference type="Proteomes" id="UP000095553"/>
    </source>
</evidence>
<dbReference type="EMBL" id="CZAU01000012">
    <property type="protein sequence ID" value="CUP47839.1"/>
    <property type="molecule type" value="Genomic_DNA"/>
</dbReference>
<name>A0A174NPH6_ANAHA</name>
<gene>
    <name evidence="2" type="ORF">ERS852520_01443</name>
    <name evidence="1" type="ORF">ERS852571_02671</name>
</gene>
<sequence>MTKNDIVNELNKMGYEVREENVVKNGVEFLGISIIDSDRYMIPVFYVEDIIMKAEQSGATVKEIVRDMLKIHNDALRESEELNKPIHFNREDFLKRLYVGVQKESKEDIVKCKTEFEGIEKYLFLRMEALNDAIYSAKISKNILKNVDVDESEAWETAENNVRKETEIIQLSGFPMSAEECEMFVISNKSRFRGASAVLNKKVMKAFANLVNTKKIMILPSSIHEMILIPCHDCEYDIESCSEIVKLVNENEVELTEQLTDRAYIIEV</sequence>
<reference evidence="3 4" key="1">
    <citation type="submission" date="2015-09" db="EMBL/GenBank/DDBJ databases">
        <authorList>
            <consortium name="Pathogen Informatics"/>
        </authorList>
    </citation>
    <scope>NUCLEOTIDE SEQUENCE [LARGE SCALE GENOMIC DNA]</scope>
    <source>
        <strain evidence="2 4">2789STDY5834908</strain>
        <strain evidence="1 3">2789STDY5834959</strain>
    </source>
</reference>
<dbReference type="Pfam" id="PF18941">
    <property type="entry name" value="DUF5688"/>
    <property type="match status" value="1"/>
</dbReference>
<dbReference type="EMBL" id="CYXY01000020">
    <property type="protein sequence ID" value="CUN12527.1"/>
    <property type="molecule type" value="Genomic_DNA"/>
</dbReference>
<dbReference type="Proteomes" id="UP000095564">
    <property type="component" value="Unassembled WGS sequence"/>
</dbReference>
<protein>
    <submittedName>
        <fullName evidence="2">Uncharacterized protein</fullName>
    </submittedName>
</protein>
<proteinExistence type="predicted"/>
<evidence type="ECO:0000313" key="2">
    <source>
        <dbReference type="EMBL" id="CUP47839.1"/>
    </source>
</evidence>
<evidence type="ECO:0000313" key="4">
    <source>
        <dbReference type="Proteomes" id="UP000095564"/>
    </source>
</evidence>
<dbReference type="Proteomes" id="UP000095553">
    <property type="component" value="Unassembled WGS sequence"/>
</dbReference>
<accession>A0A174NPH6</accession>
<dbReference type="InterPro" id="IPR043743">
    <property type="entry name" value="DUF5688"/>
</dbReference>
<dbReference type="AlphaFoldDB" id="A0A174NPH6"/>
<evidence type="ECO:0000313" key="1">
    <source>
        <dbReference type="EMBL" id="CUN12527.1"/>
    </source>
</evidence>
<organism evidence="2 4">
    <name type="scientific">Anaerostipes hadrus</name>
    <dbReference type="NCBI Taxonomy" id="649756"/>
    <lineage>
        <taxon>Bacteria</taxon>
        <taxon>Bacillati</taxon>
        <taxon>Bacillota</taxon>
        <taxon>Clostridia</taxon>
        <taxon>Lachnospirales</taxon>
        <taxon>Lachnospiraceae</taxon>
        <taxon>Anaerostipes</taxon>
    </lineage>
</organism>
<dbReference type="OrthoDB" id="2002935at2"/>